<gene>
    <name evidence="1" type="ordered locus">RHA1_ro08869</name>
</gene>
<dbReference type="AlphaFoldDB" id="Q0RXS3"/>
<name>Q0RXS3_RHOJR</name>
<proteinExistence type="predicted"/>
<dbReference type="EMBL" id="CP000432">
    <property type="protein sequence ID" value="ABG99913.1"/>
    <property type="molecule type" value="Genomic_DNA"/>
</dbReference>
<dbReference type="KEGG" id="rha:RHA1_ro08869"/>
<dbReference type="HOGENOM" id="CLU_1523997_0_0_11"/>
<organism evidence="1 2">
    <name type="scientific">Rhodococcus jostii (strain RHA1)</name>
    <dbReference type="NCBI Taxonomy" id="101510"/>
    <lineage>
        <taxon>Bacteria</taxon>
        <taxon>Bacillati</taxon>
        <taxon>Actinomycetota</taxon>
        <taxon>Actinomycetes</taxon>
        <taxon>Mycobacteriales</taxon>
        <taxon>Nocardiaceae</taxon>
        <taxon>Rhodococcus</taxon>
    </lineage>
</organism>
<protein>
    <submittedName>
        <fullName evidence="1">Uncharacterized protein</fullName>
    </submittedName>
</protein>
<evidence type="ECO:0000313" key="2">
    <source>
        <dbReference type="Proteomes" id="UP000008710"/>
    </source>
</evidence>
<dbReference type="Proteomes" id="UP000008710">
    <property type="component" value="Plasmid pRHL1"/>
</dbReference>
<sequence>MGSRQHEYVDPHMDCSILFTSTPASPHTGQLDVIAGYVSSRRRPHYGCARRFRRRLPPDRHGRRTDLSTFDRRGMAVAASSPPPDIRVAVQFNRAGVYNCSGNAIRRRCCPTVVRTSNLGAVAESANLGPLATFTPSGLPFLWARHINADVDHIVSAFDGAAVARLALSGAAQHCR</sequence>
<keyword evidence="1" id="KW-0614">Plasmid</keyword>
<geneLocation type="plasmid" evidence="1 2">
    <name>pRHL1</name>
</geneLocation>
<evidence type="ECO:0000313" key="1">
    <source>
        <dbReference type="EMBL" id="ABG99913.1"/>
    </source>
</evidence>
<accession>Q0RXS3</accession>
<reference evidence="2" key="1">
    <citation type="journal article" date="2006" name="Proc. Natl. Acad. Sci. U.S.A.">
        <title>The complete genome of Rhodococcus sp. RHA1 provides insights into a catabolic powerhouse.</title>
        <authorList>
            <person name="McLeod M.P."/>
            <person name="Warren R.L."/>
            <person name="Hsiao W.W.L."/>
            <person name="Araki N."/>
            <person name="Myhre M."/>
            <person name="Fernandes C."/>
            <person name="Miyazawa D."/>
            <person name="Wong W."/>
            <person name="Lillquist A.L."/>
            <person name="Wang D."/>
            <person name="Dosanjh M."/>
            <person name="Hara H."/>
            <person name="Petrescu A."/>
            <person name="Morin R.D."/>
            <person name="Yang G."/>
            <person name="Stott J.M."/>
            <person name="Schein J.E."/>
            <person name="Shin H."/>
            <person name="Smailus D."/>
            <person name="Siddiqui A.S."/>
            <person name="Marra M.A."/>
            <person name="Jones S.J.M."/>
            <person name="Holt R."/>
            <person name="Brinkman F.S.L."/>
            <person name="Miyauchi K."/>
            <person name="Fukuda M."/>
            <person name="Davies J.E."/>
            <person name="Mohn W.W."/>
            <person name="Eltis L.D."/>
        </authorList>
    </citation>
    <scope>NUCLEOTIDE SEQUENCE [LARGE SCALE GENOMIC DNA]</scope>
    <source>
        <strain evidence="2">RHA1</strain>
    </source>
</reference>